<dbReference type="OrthoDB" id="6281017at2"/>
<dbReference type="Gene3D" id="1.25.10.10">
    <property type="entry name" value="Leucine-rich Repeat Variant"/>
    <property type="match status" value="1"/>
</dbReference>
<accession>A0A1S1MRQ0</accession>
<gene>
    <name evidence="2" type="ORF">BET10_18340</name>
</gene>
<dbReference type="InterPro" id="IPR016024">
    <property type="entry name" value="ARM-type_fold"/>
</dbReference>
<dbReference type="RefSeq" id="WP_070986692.1">
    <property type="nucleotide sequence ID" value="NZ_MKJU01000030.1"/>
</dbReference>
<evidence type="ECO:0000256" key="1">
    <source>
        <dbReference type="SAM" id="SignalP"/>
    </source>
</evidence>
<comment type="caution">
    <text evidence="2">The sequence shown here is derived from an EMBL/GenBank/DDBJ whole genome shotgun (WGS) entry which is preliminary data.</text>
</comment>
<protein>
    <recommendedName>
        <fullName evidence="4">Vitellogenin domain-containing protein</fullName>
    </recommendedName>
</protein>
<dbReference type="EMBL" id="MKJU01000030">
    <property type="protein sequence ID" value="OHU88780.1"/>
    <property type="molecule type" value="Genomic_DNA"/>
</dbReference>
<evidence type="ECO:0000313" key="2">
    <source>
        <dbReference type="EMBL" id="OHU88780.1"/>
    </source>
</evidence>
<dbReference type="AlphaFoldDB" id="A0A1S1MRQ0"/>
<dbReference type="Pfam" id="PF13646">
    <property type="entry name" value="HEAT_2"/>
    <property type="match status" value="1"/>
</dbReference>
<dbReference type="InterPro" id="IPR011989">
    <property type="entry name" value="ARM-like"/>
</dbReference>
<dbReference type="SMART" id="SM00567">
    <property type="entry name" value="EZ_HEAT"/>
    <property type="match status" value="1"/>
</dbReference>
<dbReference type="SUPFAM" id="SSF48371">
    <property type="entry name" value="ARM repeat"/>
    <property type="match status" value="1"/>
</dbReference>
<name>A0A1S1MRQ0_9GAMM</name>
<dbReference type="Proteomes" id="UP000179786">
    <property type="component" value="Unassembled WGS sequence"/>
</dbReference>
<evidence type="ECO:0008006" key="4">
    <source>
        <dbReference type="Google" id="ProtNLM"/>
    </source>
</evidence>
<evidence type="ECO:0000313" key="3">
    <source>
        <dbReference type="Proteomes" id="UP000179786"/>
    </source>
</evidence>
<reference evidence="2 3" key="1">
    <citation type="submission" date="2016-09" db="EMBL/GenBank/DDBJ databases">
        <title>Pseudoalteromonas amylolytica sp. nov., isolated from the surface seawater.</title>
        <authorList>
            <person name="Wu Y.-H."/>
            <person name="Cheng H."/>
            <person name="Jin X.-B."/>
            <person name="Wang C.-S."/>
            <person name="Xu X.-W."/>
        </authorList>
    </citation>
    <scope>NUCLEOTIDE SEQUENCE [LARGE SCALE GENOMIC DNA]</scope>
    <source>
        <strain evidence="2 3">JW1</strain>
    </source>
</reference>
<feature type="chain" id="PRO_5010174695" description="Vitellogenin domain-containing protein" evidence="1">
    <location>
        <begin position="24"/>
        <end position="579"/>
    </location>
</feature>
<organism evidence="2 3">
    <name type="scientific">Pseudoalteromonas amylolytica</name>
    <dbReference type="NCBI Taxonomy" id="1859457"/>
    <lineage>
        <taxon>Bacteria</taxon>
        <taxon>Pseudomonadati</taxon>
        <taxon>Pseudomonadota</taxon>
        <taxon>Gammaproteobacteria</taxon>
        <taxon>Alteromonadales</taxon>
        <taxon>Pseudoalteromonadaceae</taxon>
        <taxon>Pseudoalteromonas</taxon>
    </lineage>
</organism>
<keyword evidence="1" id="KW-0732">Signal</keyword>
<proteinExistence type="predicted"/>
<dbReference type="InterPro" id="IPR004155">
    <property type="entry name" value="PBS_lyase_HEAT"/>
</dbReference>
<keyword evidence="3" id="KW-1185">Reference proteome</keyword>
<feature type="signal peptide" evidence="1">
    <location>
        <begin position="1"/>
        <end position="23"/>
    </location>
</feature>
<sequence>MSRLTLFMVSALTLPFGSVSASANDNCTSWGNFTTSASTQMTTLNSPSNNRLSISGALVYRPLLRTEKAYWLGLQLHKATLSVDSNTAKSPLYQVPFAVKVGAQSGQILAYHFAAKLKSEDEQKLIALYQAMHIEHLKHLDLTVPVTVEENDNMGRYKVRYERVDNTSLIRQKLVYLQTTQGSNLFNFKLPEVKADTFNIQQNACWISLLEGENKTYVESEKGDIRINVQQQVSYKTSQQPVPSEALLLTLPLDPKKWPMLPSSVVYPKPAPNPLQDVQTFINTLTALDLASLDEKTLEQLLYDNQAYLLSLQQAIRDGLFNDKALSRLFLKLGQNDSTNAHQLLVNLYLDGEIAPKQRFRSLMALKYIQNPLSEKLAEQIFSQLDSTELSDEEQLLSRSAMMVMGVIAHNQSGSDFAHKVTDTLADKLITTRDQQKQATLLNALGNSRDMRHQDNINKYMSDDNAELRRRAAEALGKMPNPQSLKMLETRLGSEQNNKAKSAILEAMGNNKLSHRQLDTLMAYTQKSASKSLRLSAINAVAKQQSDDVDVKSKLKPLLKKERDQEVLRALMQAIHGGN</sequence>
<dbReference type="STRING" id="1859457.BET10_18340"/>